<dbReference type="InterPro" id="IPR054694">
    <property type="entry name" value="Parkin-like_IBR"/>
</dbReference>
<dbReference type="Gene3D" id="1.20.120.1750">
    <property type="match status" value="1"/>
</dbReference>
<keyword evidence="4" id="KW-0808">Transferase</keyword>
<evidence type="ECO:0000256" key="3">
    <source>
        <dbReference type="ARBA" id="ARBA00012251"/>
    </source>
</evidence>
<keyword evidence="7" id="KW-0863">Zinc-finger</keyword>
<dbReference type="Proteomes" id="UP001177023">
    <property type="component" value="Unassembled WGS sequence"/>
</dbReference>
<name>A0AA36D2S0_9BILA</name>
<evidence type="ECO:0000256" key="6">
    <source>
        <dbReference type="ARBA" id="ARBA00022737"/>
    </source>
</evidence>
<dbReference type="AlphaFoldDB" id="A0AA36D2S0"/>
<evidence type="ECO:0000256" key="9">
    <source>
        <dbReference type="ARBA" id="ARBA00022833"/>
    </source>
</evidence>
<protein>
    <recommendedName>
        <fullName evidence="3">RBR-type E3 ubiquitin transferase</fullName>
        <ecNumber evidence="3">2.3.2.31</ecNumber>
    </recommendedName>
</protein>
<comment type="pathway">
    <text evidence="2">Protein modification; protein ubiquitination.</text>
</comment>
<keyword evidence="12" id="KW-1185">Reference proteome</keyword>
<dbReference type="Pfam" id="PF17978">
    <property type="entry name" value="zf-RING_14"/>
    <property type="match status" value="1"/>
</dbReference>
<evidence type="ECO:0000256" key="2">
    <source>
        <dbReference type="ARBA" id="ARBA00004906"/>
    </source>
</evidence>
<dbReference type="PROSITE" id="PS51873">
    <property type="entry name" value="TRIAD"/>
    <property type="match status" value="1"/>
</dbReference>
<evidence type="ECO:0000256" key="7">
    <source>
        <dbReference type="ARBA" id="ARBA00022771"/>
    </source>
</evidence>
<proteinExistence type="predicted"/>
<dbReference type="EMBL" id="CATQJA010002654">
    <property type="protein sequence ID" value="CAJ0578787.1"/>
    <property type="molecule type" value="Genomic_DNA"/>
</dbReference>
<dbReference type="GO" id="GO:0008270">
    <property type="term" value="F:zinc ion binding"/>
    <property type="evidence" value="ECO:0007669"/>
    <property type="project" value="UniProtKB-KW"/>
</dbReference>
<dbReference type="GO" id="GO:0005829">
    <property type="term" value="C:cytosol"/>
    <property type="evidence" value="ECO:0007669"/>
    <property type="project" value="InterPro"/>
</dbReference>
<dbReference type="PRINTS" id="PR01475">
    <property type="entry name" value="PARKIN"/>
</dbReference>
<dbReference type="InterPro" id="IPR044066">
    <property type="entry name" value="TRIAD_supradom"/>
</dbReference>
<dbReference type="PANTHER" id="PTHR11685">
    <property type="entry name" value="RBR FAMILY RING FINGER AND IBR DOMAIN-CONTAINING"/>
    <property type="match status" value="1"/>
</dbReference>
<sequence>MLIPVNIRDKKTGKRRNITIEIAEAATTAQLADLGKLRLYCNQCGTDEILLKREPSGWADVLKNNRIPVSCECCVDAAALSQTRGNWESAECVVCGDAPQFVFDFGCNHPCCKDCFATYSATQLREAQFRFRAPFGYTVACPSSGCDFCITDVHHFRVLGTKLYHDYQKLATEKLIALDNSGYFCPYPKCGASFFLEDDDLFEPPTVSTYARIRCVECRGFFCRNCREIECTCHNEELTKTTINLTTKKCPGCQVSTEKNGGCSHMSCGNCHLDWCWICGTAWKEDCQWDHWFG</sequence>
<evidence type="ECO:0000313" key="11">
    <source>
        <dbReference type="EMBL" id="CAJ0578787.1"/>
    </source>
</evidence>
<reference evidence="11" key="1">
    <citation type="submission" date="2023-06" db="EMBL/GenBank/DDBJ databases">
        <authorList>
            <person name="Delattre M."/>
        </authorList>
    </citation>
    <scope>NUCLEOTIDE SEQUENCE</scope>
    <source>
        <strain evidence="11">AF72</strain>
    </source>
</reference>
<dbReference type="Pfam" id="PF17976">
    <property type="entry name" value="zf-RING_12"/>
    <property type="match status" value="1"/>
</dbReference>
<evidence type="ECO:0000256" key="4">
    <source>
        <dbReference type="ARBA" id="ARBA00022679"/>
    </source>
</evidence>
<keyword evidence="6" id="KW-0677">Repeat</keyword>
<evidence type="ECO:0000256" key="5">
    <source>
        <dbReference type="ARBA" id="ARBA00022723"/>
    </source>
</evidence>
<keyword evidence="5" id="KW-0479">Metal-binding</keyword>
<keyword evidence="8" id="KW-0833">Ubl conjugation pathway</keyword>
<feature type="domain" description="RING-type" evidence="10">
    <location>
        <begin position="88"/>
        <end position="294"/>
    </location>
</feature>
<keyword evidence="9" id="KW-0862">Zinc</keyword>
<comment type="catalytic activity">
    <reaction evidence="1">
        <text>[E2 ubiquitin-conjugating enzyme]-S-ubiquitinyl-L-cysteine + [acceptor protein]-L-lysine = [E2 ubiquitin-conjugating enzyme]-L-cysteine + [acceptor protein]-N(6)-ubiquitinyl-L-lysine.</text>
        <dbReference type="EC" id="2.3.2.31"/>
    </reaction>
</comment>
<organism evidence="11 12">
    <name type="scientific">Mesorhabditis spiculigera</name>
    <dbReference type="NCBI Taxonomy" id="96644"/>
    <lineage>
        <taxon>Eukaryota</taxon>
        <taxon>Metazoa</taxon>
        <taxon>Ecdysozoa</taxon>
        <taxon>Nematoda</taxon>
        <taxon>Chromadorea</taxon>
        <taxon>Rhabditida</taxon>
        <taxon>Rhabditina</taxon>
        <taxon>Rhabditomorpha</taxon>
        <taxon>Rhabditoidea</taxon>
        <taxon>Rhabditidae</taxon>
        <taxon>Mesorhabditinae</taxon>
        <taxon>Mesorhabditis</taxon>
    </lineage>
</organism>
<accession>A0AA36D2S0</accession>
<dbReference type="InterPro" id="IPR041565">
    <property type="entry name" value="Parkin_Znf-RING"/>
</dbReference>
<dbReference type="InterPro" id="IPR031127">
    <property type="entry name" value="E3_UB_ligase_RBR"/>
</dbReference>
<gene>
    <name evidence="11" type="ORF">MSPICULIGERA_LOCUS17028</name>
</gene>
<dbReference type="EC" id="2.3.2.31" evidence="3"/>
<evidence type="ECO:0000256" key="8">
    <source>
        <dbReference type="ARBA" id="ARBA00022786"/>
    </source>
</evidence>
<dbReference type="GO" id="GO:0061630">
    <property type="term" value="F:ubiquitin protein ligase activity"/>
    <property type="evidence" value="ECO:0007669"/>
    <property type="project" value="UniProtKB-EC"/>
</dbReference>
<dbReference type="InterPro" id="IPR041170">
    <property type="entry name" value="Znf-RING_14"/>
</dbReference>
<dbReference type="GO" id="GO:0016567">
    <property type="term" value="P:protein ubiquitination"/>
    <property type="evidence" value="ECO:0007669"/>
    <property type="project" value="InterPro"/>
</dbReference>
<dbReference type="GO" id="GO:0005739">
    <property type="term" value="C:mitochondrion"/>
    <property type="evidence" value="ECO:0007669"/>
    <property type="project" value="InterPro"/>
</dbReference>
<dbReference type="Pfam" id="PF22605">
    <property type="entry name" value="IBR_2"/>
    <property type="match status" value="1"/>
</dbReference>
<feature type="non-terminal residue" evidence="11">
    <location>
        <position position="1"/>
    </location>
</feature>
<dbReference type="SUPFAM" id="SSF57850">
    <property type="entry name" value="RING/U-box"/>
    <property type="match status" value="2"/>
</dbReference>
<evidence type="ECO:0000256" key="1">
    <source>
        <dbReference type="ARBA" id="ARBA00001798"/>
    </source>
</evidence>
<dbReference type="InterPro" id="IPR003977">
    <property type="entry name" value="Parkin"/>
</dbReference>
<evidence type="ECO:0000313" key="12">
    <source>
        <dbReference type="Proteomes" id="UP001177023"/>
    </source>
</evidence>
<evidence type="ECO:0000259" key="10">
    <source>
        <dbReference type="PROSITE" id="PS51873"/>
    </source>
</evidence>
<comment type="caution">
    <text evidence="11">The sequence shown here is derived from an EMBL/GenBank/DDBJ whole genome shotgun (WGS) entry which is preliminary data.</text>
</comment>